<dbReference type="AlphaFoldDB" id="A0A2R5F8W9"/>
<reference evidence="1 2" key="1">
    <citation type="journal article" date="2018" name="Environ. Microbiol.">
        <title>Isolation and genomic characterization of Novimethylophilus kurashikiensis gen. nov. sp. nov., a new lanthanide-dependent methylotrophic species of Methylophilaceae.</title>
        <authorList>
            <person name="Lv H."/>
            <person name="Sahin N."/>
            <person name="Tani A."/>
        </authorList>
    </citation>
    <scope>NUCLEOTIDE SEQUENCE [LARGE SCALE GENOMIC DNA]</scope>
    <source>
        <strain evidence="1 2">La2-4</strain>
    </source>
</reference>
<proteinExistence type="predicted"/>
<organism evidence="1 2">
    <name type="scientific">Novimethylophilus kurashikiensis</name>
    <dbReference type="NCBI Taxonomy" id="1825523"/>
    <lineage>
        <taxon>Bacteria</taxon>
        <taxon>Pseudomonadati</taxon>
        <taxon>Pseudomonadota</taxon>
        <taxon>Betaproteobacteria</taxon>
        <taxon>Nitrosomonadales</taxon>
        <taxon>Methylophilaceae</taxon>
        <taxon>Novimethylophilus</taxon>
    </lineage>
</organism>
<name>A0A2R5F8W9_9PROT</name>
<comment type="caution">
    <text evidence="1">The sequence shown here is derived from an EMBL/GenBank/DDBJ whole genome shotgun (WGS) entry which is preliminary data.</text>
</comment>
<dbReference type="Proteomes" id="UP000245081">
    <property type="component" value="Unassembled WGS sequence"/>
</dbReference>
<accession>A0A2R5F8W9</accession>
<keyword evidence="2" id="KW-1185">Reference proteome</keyword>
<gene>
    <name evidence="1" type="ORF">NMK_2292</name>
</gene>
<dbReference type="EMBL" id="BDOQ01000009">
    <property type="protein sequence ID" value="GBG14692.1"/>
    <property type="molecule type" value="Genomic_DNA"/>
</dbReference>
<sequence>MCPHHVIAGFKPVPHDHILMDQERDPYRLQAKPREPTACPDCHAVFHDGRWQWKQVPPNAHSVRCPACRRILEANPAGYIILEGDIAPSRKQEVLRLIHNHAEHEKTEHPLQRIMKIENIEDETIITTTDVHLARGIGEAVVKAYGGKLELHYNQEDNLIRVYWAQ</sequence>
<evidence type="ECO:0000313" key="2">
    <source>
        <dbReference type="Proteomes" id="UP000245081"/>
    </source>
</evidence>
<dbReference type="RefSeq" id="WP_109015872.1">
    <property type="nucleotide sequence ID" value="NZ_BDOQ01000009.1"/>
</dbReference>
<evidence type="ECO:0000313" key="1">
    <source>
        <dbReference type="EMBL" id="GBG14692.1"/>
    </source>
</evidence>
<dbReference type="NCBIfam" id="NF040826">
    <property type="entry name" value="lxa_BCAM0308"/>
    <property type="match status" value="1"/>
</dbReference>
<dbReference type="OrthoDB" id="9785278at2"/>
<dbReference type="InterPro" id="IPR047706">
    <property type="entry name" value="BCAM0308-like"/>
</dbReference>
<protein>
    <submittedName>
        <fullName evidence="1">Diguanylate cyclase</fullName>
    </submittedName>
</protein>